<dbReference type="EMBL" id="JTDY01005059">
    <property type="protein sequence ID" value="KOB67416.1"/>
    <property type="molecule type" value="Genomic_DNA"/>
</dbReference>
<proteinExistence type="predicted"/>
<gene>
    <name evidence="1" type="ORF">OBRU01_20304</name>
</gene>
<protein>
    <submittedName>
        <fullName evidence="1">Putative AT-rich interactive domain-containing protein 5B</fullName>
    </submittedName>
</protein>
<dbReference type="AlphaFoldDB" id="A0A0L7KWH1"/>
<evidence type="ECO:0000313" key="1">
    <source>
        <dbReference type="EMBL" id="KOB67416.1"/>
    </source>
</evidence>
<accession>A0A0L7KWH1</accession>
<name>A0A0L7KWH1_OPEBR</name>
<comment type="caution">
    <text evidence="1">The sequence shown here is derived from an EMBL/GenBank/DDBJ whole genome shotgun (WGS) entry which is preliminary data.</text>
</comment>
<feature type="non-terminal residue" evidence="1">
    <location>
        <position position="117"/>
    </location>
</feature>
<reference evidence="1 2" key="1">
    <citation type="journal article" date="2015" name="Genome Biol. Evol.">
        <title>The genome of winter moth (Operophtera brumata) provides a genomic perspective on sexual dimorphism and phenology.</title>
        <authorList>
            <person name="Derks M.F."/>
            <person name="Smit S."/>
            <person name="Salis L."/>
            <person name="Schijlen E."/>
            <person name="Bossers A."/>
            <person name="Mateman C."/>
            <person name="Pijl A.S."/>
            <person name="de Ridder D."/>
            <person name="Groenen M.A."/>
            <person name="Visser M.E."/>
            <person name="Megens H.J."/>
        </authorList>
    </citation>
    <scope>NUCLEOTIDE SEQUENCE [LARGE SCALE GENOMIC DNA]</scope>
    <source>
        <strain evidence="1">WM2013NL</strain>
        <tissue evidence="1">Head and thorax</tissue>
    </source>
</reference>
<evidence type="ECO:0000313" key="2">
    <source>
        <dbReference type="Proteomes" id="UP000037510"/>
    </source>
</evidence>
<sequence>MRPARPAHHLQGSEADGSQGAHHSYWRLLLREGLAGLGALLHRQHTIYKALRLTGAKERIIAIGGFFFVRVWQDSELVSIGELQLLWKDRISEQTLISLRLYFLPENTPDGRNLHGE</sequence>
<dbReference type="Proteomes" id="UP000037510">
    <property type="component" value="Unassembled WGS sequence"/>
</dbReference>
<dbReference type="STRING" id="104452.A0A0L7KWH1"/>
<keyword evidence="2" id="KW-1185">Reference proteome</keyword>
<organism evidence="1 2">
    <name type="scientific">Operophtera brumata</name>
    <name type="common">Winter moth</name>
    <name type="synonym">Phalaena brumata</name>
    <dbReference type="NCBI Taxonomy" id="104452"/>
    <lineage>
        <taxon>Eukaryota</taxon>
        <taxon>Metazoa</taxon>
        <taxon>Ecdysozoa</taxon>
        <taxon>Arthropoda</taxon>
        <taxon>Hexapoda</taxon>
        <taxon>Insecta</taxon>
        <taxon>Pterygota</taxon>
        <taxon>Neoptera</taxon>
        <taxon>Endopterygota</taxon>
        <taxon>Lepidoptera</taxon>
        <taxon>Glossata</taxon>
        <taxon>Ditrysia</taxon>
        <taxon>Geometroidea</taxon>
        <taxon>Geometridae</taxon>
        <taxon>Larentiinae</taxon>
        <taxon>Operophtera</taxon>
    </lineage>
</organism>